<accession>A0A2J8AAY0</accession>
<dbReference type="Pfam" id="PF01625">
    <property type="entry name" value="PMSR"/>
    <property type="match status" value="1"/>
</dbReference>
<comment type="caution">
    <text evidence="6">The sequence shown here is derived from an EMBL/GenBank/DDBJ whole genome shotgun (WGS) entry which is preliminary data.</text>
</comment>
<evidence type="ECO:0000256" key="3">
    <source>
        <dbReference type="ARBA" id="ARBA00023002"/>
    </source>
</evidence>
<evidence type="ECO:0000256" key="4">
    <source>
        <dbReference type="ARBA" id="ARBA00030643"/>
    </source>
</evidence>
<dbReference type="EMBL" id="PGGS01000081">
    <property type="protein sequence ID" value="PNH09680.1"/>
    <property type="molecule type" value="Genomic_DNA"/>
</dbReference>
<protein>
    <recommendedName>
        <fullName evidence="2">peptide-methionine (S)-S-oxide reductase</fullName>
        <ecNumber evidence="2">1.8.4.11</ecNumber>
    </recommendedName>
    <alternativeName>
        <fullName evidence="4">Peptide-methionine (S)-S-oxide reductase</fullName>
    </alternativeName>
</protein>
<keyword evidence="7" id="KW-1185">Reference proteome</keyword>
<sequence>TRGAALRTHSLGDDARETLSGEANDQITNLMDIDRTPELLTWVFGGLFGRKQCADVFIPSRNIAAVATVGGGCFWCLEALYQELQGVVSVTSGYAGGTLADPTYKQVLTGKTGHAEVVQVEFDVSVLSYRDVLQIFMSSHDPTTRNRQGNDRGPQYRSIILTHDEQQRAEAEQVLEEANRDRWFGWKVCTELAPLQAFYRAEAVHQRYYARNPSVAYCAYVVTPKLLEFRRKYAAKLKLQPAADD</sequence>
<dbReference type="PANTHER" id="PTHR43774">
    <property type="entry name" value="PEPTIDE METHIONINE SULFOXIDE REDUCTASE"/>
    <property type="match status" value="1"/>
</dbReference>
<evidence type="ECO:0000259" key="5">
    <source>
        <dbReference type="Pfam" id="PF01625"/>
    </source>
</evidence>
<dbReference type="Gene3D" id="3.30.1060.10">
    <property type="entry name" value="Peptide methionine sulphoxide reductase MsrA"/>
    <property type="match status" value="1"/>
</dbReference>
<keyword evidence="3" id="KW-0560">Oxidoreductase</keyword>
<comment type="similarity">
    <text evidence="1">Belongs to the MsrA Met sulfoxide reductase family.</text>
</comment>
<evidence type="ECO:0000256" key="1">
    <source>
        <dbReference type="ARBA" id="ARBA00005591"/>
    </source>
</evidence>
<dbReference type="EC" id="1.8.4.11" evidence="2"/>
<dbReference type="SUPFAM" id="SSF55068">
    <property type="entry name" value="Peptide methionine sulfoxide reductase"/>
    <property type="match status" value="1"/>
</dbReference>
<name>A0A2J8AAY0_9CHLO</name>
<evidence type="ECO:0000313" key="7">
    <source>
        <dbReference type="Proteomes" id="UP000236333"/>
    </source>
</evidence>
<gene>
    <name evidence="6" type="ORF">TSOC_003694</name>
</gene>
<dbReference type="Proteomes" id="UP000236333">
    <property type="component" value="Unassembled WGS sequence"/>
</dbReference>
<feature type="domain" description="Peptide methionine sulphoxide reductase MsrA" evidence="5">
    <location>
        <begin position="67"/>
        <end position="218"/>
    </location>
</feature>
<dbReference type="PANTHER" id="PTHR43774:SF1">
    <property type="entry name" value="PEPTIDE METHIONINE SULFOXIDE REDUCTASE MSRA 2"/>
    <property type="match status" value="1"/>
</dbReference>
<dbReference type="InterPro" id="IPR002569">
    <property type="entry name" value="Met_Sox_Rdtase_MsrA_dom"/>
</dbReference>
<feature type="non-terminal residue" evidence="6">
    <location>
        <position position="1"/>
    </location>
</feature>
<proteinExistence type="inferred from homology"/>
<reference evidence="6 7" key="1">
    <citation type="journal article" date="2017" name="Mol. Biol. Evol.">
        <title>The 4-celled Tetrabaena socialis nuclear genome reveals the essential components for genetic control of cell number at the origin of multicellularity in the volvocine lineage.</title>
        <authorList>
            <person name="Featherston J."/>
            <person name="Arakaki Y."/>
            <person name="Hanschen E.R."/>
            <person name="Ferris P.J."/>
            <person name="Michod R.E."/>
            <person name="Olson B.J.S.C."/>
            <person name="Nozaki H."/>
            <person name="Durand P.M."/>
        </authorList>
    </citation>
    <scope>NUCLEOTIDE SEQUENCE [LARGE SCALE GENOMIC DNA]</scope>
    <source>
        <strain evidence="6 7">NIES-571</strain>
    </source>
</reference>
<dbReference type="GO" id="GO:0008113">
    <property type="term" value="F:peptide-methionine (S)-S-oxide reductase activity"/>
    <property type="evidence" value="ECO:0007669"/>
    <property type="project" value="UniProtKB-EC"/>
</dbReference>
<evidence type="ECO:0000256" key="2">
    <source>
        <dbReference type="ARBA" id="ARBA00012502"/>
    </source>
</evidence>
<dbReference type="InterPro" id="IPR036509">
    <property type="entry name" value="Met_Sox_Rdtase_MsrA_sf"/>
</dbReference>
<evidence type="ECO:0000313" key="6">
    <source>
        <dbReference type="EMBL" id="PNH09680.1"/>
    </source>
</evidence>
<feature type="non-terminal residue" evidence="6">
    <location>
        <position position="245"/>
    </location>
</feature>
<organism evidence="6 7">
    <name type="scientific">Tetrabaena socialis</name>
    <dbReference type="NCBI Taxonomy" id="47790"/>
    <lineage>
        <taxon>Eukaryota</taxon>
        <taxon>Viridiplantae</taxon>
        <taxon>Chlorophyta</taxon>
        <taxon>core chlorophytes</taxon>
        <taxon>Chlorophyceae</taxon>
        <taxon>CS clade</taxon>
        <taxon>Chlamydomonadales</taxon>
        <taxon>Tetrabaenaceae</taxon>
        <taxon>Tetrabaena</taxon>
    </lineage>
</organism>
<dbReference type="OrthoDB" id="77405at2759"/>
<dbReference type="NCBIfam" id="TIGR00401">
    <property type="entry name" value="msrA"/>
    <property type="match status" value="1"/>
</dbReference>
<dbReference type="HAMAP" id="MF_01401">
    <property type="entry name" value="MsrA"/>
    <property type="match status" value="1"/>
</dbReference>
<dbReference type="AlphaFoldDB" id="A0A2J8AAY0"/>